<name>A0A1I8AA69_9BILA</name>
<evidence type="ECO:0000313" key="3">
    <source>
        <dbReference type="WBParaSite" id="L893_g34115.t1"/>
    </source>
</evidence>
<protein>
    <submittedName>
        <fullName evidence="3">Transmembrane protein</fullName>
    </submittedName>
</protein>
<feature type="transmembrane region" description="Helical" evidence="1">
    <location>
        <begin position="29"/>
        <end position="47"/>
    </location>
</feature>
<proteinExistence type="predicted"/>
<dbReference type="AlphaFoldDB" id="A0A1I8AA69"/>
<keyword evidence="1" id="KW-1133">Transmembrane helix</keyword>
<dbReference type="Proteomes" id="UP000095287">
    <property type="component" value="Unplaced"/>
</dbReference>
<keyword evidence="2" id="KW-1185">Reference proteome</keyword>
<keyword evidence="1" id="KW-0472">Membrane</keyword>
<evidence type="ECO:0000313" key="2">
    <source>
        <dbReference type="Proteomes" id="UP000095287"/>
    </source>
</evidence>
<keyword evidence="1" id="KW-0812">Transmembrane</keyword>
<accession>A0A1I8AA69</accession>
<dbReference type="WBParaSite" id="L893_g34115.t1">
    <property type="protein sequence ID" value="L893_g34115.t1"/>
    <property type="gene ID" value="L893_g34115"/>
</dbReference>
<evidence type="ECO:0000256" key="1">
    <source>
        <dbReference type="SAM" id="Phobius"/>
    </source>
</evidence>
<reference evidence="3" key="1">
    <citation type="submission" date="2016-11" db="UniProtKB">
        <authorList>
            <consortium name="WormBaseParasite"/>
        </authorList>
    </citation>
    <scope>IDENTIFICATION</scope>
</reference>
<sequence>MCFYKIHLCTNGLSASATFQGKRFYSWEYAFVYVSIRIFMVGGLIMAKGMRDVVNTCCVLDDEAEGQIQDAV</sequence>
<organism evidence="2 3">
    <name type="scientific">Steinernema glaseri</name>
    <dbReference type="NCBI Taxonomy" id="37863"/>
    <lineage>
        <taxon>Eukaryota</taxon>
        <taxon>Metazoa</taxon>
        <taxon>Ecdysozoa</taxon>
        <taxon>Nematoda</taxon>
        <taxon>Chromadorea</taxon>
        <taxon>Rhabditida</taxon>
        <taxon>Tylenchina</taxon>
        <taxon>Panagrolaimomorpha</taxon>
        <taxon>Strongyloidoidea</taxon>
        <taxon>Steinernematidae</taxon>
        <taxon>Steinernema</taxon>
    </lineage>
</organism>